<sequence>MVVPPEWWAEEEDDSILVGDLDDVGCIEISTLHKESGDFSAEELLAIAESELSQKVQWKSLTRGDFEGWTASFSEEGAAIREWYLAAGAMLLFVTYSCDLDNRGMDDAAVDEILDTLLLLSSD</sequence>
<evidence type="ECO:0000313" key="1">
    <source>
        <dbReference type="EMBL" id="MBA6412819.1"/>
    </source>
</evidence>
<protein>
    <submittedName>
        <fullName evidence="1">Uncharacterized protein</fullName>
    </submittedName>
</protein>
<name>A0A7W2YJN7_9GAMM</name>
<organism evidence="1 2">
    <name type="scientific">Sediminihaliea albiluteola</name>
    <dbReference type="NCBI Taxonomy" id="2758564"/>
    <lineage>
        <taxon>Bacteria</taxon>
        <taxon>Pseudomonadati</taxon>
        <taxon>Pseudomonadota</taxon>
        <taxon>Gammaproteobacteria</taxon>
        <taxon>Cellvibrionales</taxon>
        <taxon>Halieaceae</taxon>
        <taxon>Sediminihaliea</taxon>
    </lineage>
</organism>
<keyword evidence="2" id="KW-1185">Reference proteome</keyword>
<accession>A0A7W2YJN7</accession>
<dbReference type="Proteomes" id="UP000539350">
    <property type="component" value="Unassembled WGS sequence"/>
</dbReference>
<comment type="caution">
    <text evidence="1">The sequence shown here is derived from an EMBL/GenBank/DDBJ whole genome shotgun (WGS) entry which is preliminary data.</text>
</comment>
<reference evidence="1 2" key="1">
    <citation type="submission" date="2020-07" db="EMBL/GenBank/DDBJ databases">
        <title>Halieaceae bacterium, F7430, whole genome shotgun sequencing project.</title>
        <authorList>
            <person name="Jiang S."/>
            <person name="Liu Z.W."/>
            <person name="Du Z.J."/>
        </authorList>
    </citation>
    <scope>NUCLEOTIDE SEQUENCE [LARGE SCALE GENOMIC DNA]</scope>
    <source>
        <strain evidence="1 2">F7430</strain>
    </source>
</reference>
<gene>
    <name evidence="1" type="ORF">H2508_06785</name>
</gene>
<dbReference type="EMBL" id="JACFXU010000013">
    <property type="protein sequence ID" value="MBA6412819.1"/>
    <property type="molecule type" value="Genomic_DNA"/>
</dbReference>
<proteinExistence type="predicted"/>
<evidence type="ECO:0000313" key="2">
    <source>
        <dbReference type="Proteomes" id="UP000539350"/>
    </source>
</evidence>
<dbReference type="AlphaFoldDB" id="A0A7W2YJN7"/>